<accession>A0A438G248</accession>
<proteinExistence type="predicted"/>
<dbReference type="AlphaFoldDB" id="A0A438G248"/>
<evidence type="ECO:0000256" key="1">
    <source>
        <dbReference type="SAM" id="MobiDB-lite"/>
    </source>
</evidence>
<name>A0A438G248_VITVI</name>
<feature type="compositionally biased region" description="Basic and acidic residues" evidence="1">
    <location>
        <begin position="127"/>
        <end position="138"/>
    </location>
</feature>
<dbReference type="Proteomes" id="UP000288805">
    <property type="component" value="Unassembled WGS sequence"/>
</dbReference>
<dbReference type="PANTHER" id="PTHR37610">
    <property type="entry name" value="CCHC-TYPE DOMAIN-CONTAINING PROTEIN"/>
    <property type="match status" value="1"/>
</dbReference>
<sequence>MPWLINSMINDIGENFLLYGTTKEIWDTAKETYCNNENTSKLLKIESILHHLYQGDMSMTQYFNTLTHHWQQLDMFKEHDWDYPEDGISTIAMIMAKKGRSWCDHYRRPGHPKETCWKIHGKPADWKPTRPSIDKESHGNLVSIDGNSTPSKPSLSSKEQLKVLQKTFNQSQQARVTSEIGTRSIKTI</sequence>
<comment type="caution">
    <text evidence="2">The sequence shown here is derived from an EMBL/GenBank/DDBJ whole genome shotgun (WGS) entry which is preliminary data.</text>
</comment>
<evidence type="ECO:0008006" key="4">
    <source>
        <dbReference type="Google" id="ProtNLM"/>
    </source>
</evidence>
<reference evidence="2 3" key="1">
    <citation type="journal article" date="2018" name="PLoS Genet.">
        <title>Population sequencing reveals clonal diversity and ancestral inbreeding in the grapevine cultivar Chardonnay.</title>
        <authorList>
            <person name="Roach M.J."/>
            <person name="Johnson D.L."/>
            <person name="Bohlmann J."/>
            <person name="van Vuuren H.J."/>
            <person name="Jones S.J."/>
            <person name="Pretorius I.S."/>
            <person name="Schmidt S.A."/>
            <person name="Borneman A.R."/>
        </authorList>
    </citation>
    <scope>NUCLEOTIDE SEQUENCE [LARGE SCALE GENOMIC DNA]</scope>
    <source>
        <strain evidence="3">cv. Chardonnay</strain>
        <tissue evidence="2">Leaf</tissue>
    </source>
</reference>
<organism evidence="2 3">
    <name type="scientific">Vitis vinifera</name>
    <name type="common">Grape</name>
    <dbReference type="NCBI Taxonomy" id="29760"/>
    <lineage>
        <taxon>Eukaryota</taxon>
        <taxon>Viridiplantae</taxon>
        <taxon>Streptophyta</taxon>
        <taxon>Embryophyta</taxon>
        <taxon>Tracheophyta</taxon>
        <taxon>Spermatophyta</taxon>
        <taxon>Magnoliopsida</taxon>
        <taxon>eudicotyledons</taxon>
        <taxon>Gunneridae</taxon>
        <taxon>Pentapetalae</taxon>
        <taxon>rosids</taxon>
        <taxon>Vitales</taxon>
        <taxon>Vitaceae</taxon>
        <taxon>Viteae</taxon>
        <taxon>Vitis</taxon>
    </lineage>
</organism>
<protein>
    <recommendedName>
        <fullName evidence="4">Retrotransposon gag domain-containing protein</fullName>
    </recommendedName>
</protein>
<gene>
    <name evidence="2" type="ORF">CK203_065988</name>
</gene>
<evidence type="ECO:0000313" key="2">
    <source>
        <dbReference type="EMBL" id="RVW66271.1"/>
    </source>
</evidence>
<dbReference type="EMBL" id="QGNW01000676">
    <property type="protein sequence ID" value="RVW66271.1"/>
    <property type="molecule type" value="Genomic_DNA"/>
</dbReference>
<feature type="region of interest" description="Disordered" evidence="1">
    <location>
        <begin position="127"/>
        <end position="188"/>
    </location>
</feature>
<evidence type="ECO:0000313" key="3">
    <source>
        <dbReference type="Proteomes" id="UP000288805"/>
    </source>
</evidence>
<feature type="compositionally biased region" description="Polar residues" evidence="1">
    <location>
        <begin position="166"/>
        <end position="188"/>
    </location>
</feature>
<dbReference type="PANTHER" id="PTHR37610:SF47">
    <property type="entry name" value="RETROTRANSPOSON COPIA-LIKE N-TERMINAL DOMAIN-CONTAINING PROTEIN"/>
    <property type="match status" value="1"/>
</dbReference>
<feature type="compositionally biased region" description="Polar residues" evidence="1">
    <location>
        <begin position="145"/>
        <end position="158"/>
    </location>
</feature>